<organism evidence="4 5">
    <name type="scientific">Paenibacillus lycopersici</name>
    <dbReference type="NCBI Taxonomy" id="2704462"/>
    <lineage>
        <taxon>Bacteria</taxon>
        <taxon>Bacillati</taxon>
        <taxon>Bacillota</taxon>
        <taxon>Bacilli</taxon>
        <taxon>Bacillales</taxon>
        <taxon>Paenibacillaceae</taxon>
        <taxon>Paenibacillus</taxon>
    </lineage>
</organism>
<accession>A0A6C0G543</accession>
<gene>
    <name evidence="4" type="ORF">GXP70_23410</name>
</gene>
<proteinExistence type="predicted"/>
<dbReference type="GO" id="GO:0016747">
    <property type="term" value="F:acyltransferase activity, transferring groups other than amino-acyl groups"/>
    <property type="evidence" value="ECO:0007669"/>
    <property type="project" value="InterPro"/>
</dbReference>
<dbReference type="EMBL" id="CP048209">
    <property type="protein sequence ID" value="QHT62634.1"/>
    <property type="molecule type" value="Genomic_DNA"/>
</dbReference>
<dbReference type="Proteomes" id="UP000476064">
    <property type="component" value="Chromosome"/>
</dbReference>
<dbReference type="InterPro" id="IPR016181">
    <property type="entry name" value="Acyl_CoA_acyltransferase"/>
</dbReference>
<dbReference type="RefSeq" id="WP_162359066.1">
    <property type="nucleotide sequence ID" value="NZ_CP048209.1"/>
</dbReference>
<sequence>MELTIRDATAADRDAVLQVTLDAYTQYSEALPADRWGPYRSSILASFDKEGPIAKIAAIEDGRIVGSVQLFIGSDAAYGAPELGIAGPIIRYLAVPPEHRGKGIATALIREAVSRSVSLGAEWLHLHTSDMMASAVGLYERLGFERAVDADIMNGETLVKCYRLDLKAAAAPLS</sequence>
<dbReference type="InterPro" id="IPR050832">
    <property type="entry name" value="Bact_Acetyltransf"/>
</dbReference>
<evidence type="ECO:0000259" key="3">
    <source>
        <dbReference type="PROSITE" id="PS51186"/>
    </source>
</evidence>
<dbReference type="InterPro" id="IPR000182">
    <property type="entry name" value="GNAT_dom"/>
</dbReference>
<dbReference type="CDD" id="cd04301">
    <property type="entry name" value="NAT_SF"/>
    <property type="match status" value="1"/>
</dbReference>
<reference evidence="4 5" key="1">
    <citation type="submission" date="2020-01" db="EMBL/GenBank/DDBJ databases">
        <title>Paenibacillus sp. nov., isolated from tomato rhizosphere.</title>
        <authorList>
            <person name="Weon H.-Y."/>
            <person name="Lee S.A."/>
        </authorList>
    </citation>
    <scope>NUCLEOTIDE SEQUENCE [LARGE SCALE GENOMIC DNA]</scope>
    <source>
        <strain evidence="4 5">12200R-189</strain>
    </source>
</reference>
<dbReference type="SUPFAM" id="SSF55729">
    <property type="entry name" value="Acyl-CoA N-acyltransferases (Nat)"/>
    <property type="match status" value="1"/>
</dbReference>
<keyword evidence="5" id="KW-1185">Reference proteome</keyword>
<dbReference type="Pfam" id="PF00583">
    <property type="entry name" value="Acetyltransf_1"/>
    <property type="match status" value="1"/>
</dbReference>
<feature type="domain" description="N-acetyltransferase" evidence="3">
    <location>
        <begin position="3"/>
        <end position="165"/>
    </location>
</feature>
<name>A0A6C0G543_9BACL</name>
<dbReference type="AlphaFoldDB" id="A0A6C0G543"/>
<dbReference type="KEGG" id="plyc:GXP70_23410"/>
<dbReference type="PANTHER" id="PTHR43877">
    <property type="entry name" value="AMINOALKYLPHOSPHONATE N-ACETYLTRANSFERASE-RELATED-RELATED"/>
    <property type="match status" value="1"/>
</dbReference>
<keyword evidence="2" id="KW-0012">Acyltransferase</keyword>
<evidence type="ECO:0000256" key="1">
    <source>
        <dbReference type="ARBA" id="ARBA00022679"/>
    </source>
</evidence>
<keyword evidence="1 4" id="KW-0808">Transferase</keyword>
<protein>
    <submittedName>
        <fullName evidence="4">GNAT family N-acetyltransferase</fullName>
    </submittedName>
</protein>
<evidence type="ECO:0000256" key="2">
    <source>
        <dbReference type="ARBA" id="ARBA00023315"/>
    </source>
</evidence>
<evidence type="ECO:0000313" key="4">
    <source>
        <dbReference type="EMBL" id="QHT62634.1"/>
    </source>
</evidence>
<dbReference type="Gene3D" id="3.40.630.30">
    <property type="match status" value="1"/>
</dbReference>
<evidence type="ECO:0000313" key="5">
    <source>
        <dbReference type="Proteomes" id="UP000476064"/>
    </source>
</evidence>
<dbReference type="PROSITE" id="PS51186">
    <property type="entry name" value="GNAT"/>
    <property type="match status" value="1"/>
</dbReference>